<comment type="caution">
    <text evidence="2">The sequence shown here is derived from an EMBL/GenBank/DDBJ whole genome shotgun (WGS) entry which is preliminary data.</text>
</comment>
<evidence type="ECO:0000313" key="3">
    <source>
        <dbReference type="Proteomes" id="UP001302573"/>
    </source>
</evidence>
<protein>
    <recommendedName>
        <fullName evidence="4">Lipoprotein</fullName>
    </recommendedName>
</protein>
<evidence type="ECO:0000313" key="2">
    <source>
        <dbReference type="EMBL" id="MEA5673961.1"/>
    </source>
</evidence>
<keyword evidence="1" id="KW-0732">Signal</keyword>
<reference evidence="2 3" key="1">
    <citation type="submission" date="2023-12" db="EMBL/GenBank/DDBJ databases">
        <title>Pseudomonas machongensis sp. nov., isolated from wilted pepper plants (Capsicum annuum).</title>
        <authorList>
            <person name="Qiu M."/>
            <person name="Li Y."/>
            <person name="Liu Q."/>
            <person name="Zhang X."/>
            <person name="Huang Y."/>
            <person name="Guo R."/>
            <person name="Hu M."/>
            <person name="Zhou J."/>
            <person name="Zhou X."/>
        </authorList>
    </citation>
    <scope>NUCLEOTIDE SEQUENCE [LARGE SCALE GENOMIC DNA]</scope>
    <source>
        <strain evidence="2 3">MH2</strain>
    </source>
</reference>
<proteinExistence type="predicted"/>
<dbReference type="RefSeq" id="WP_323454321.1">
    <property type="nucleotide sequence ID" value="NZ_JAYFUI010000188.1"/>
</dbReference>
<keyword evidence="3" id="KW-1185">Reference proteome</keyword>
<name>A0ABU5VKR6_9PSED</name>
<evidence type="ECO:0000256" key="1">
    <source>
        <dbReference type="SAM" id="SignalP"/>
    </source>
</evidence>
<organism evidence="2 3">
    <name type="scientific">Pseudomonas machongensis</name>
    <dbReference type="NCBI Taxonomy" id="3110229"/>
    <lineage>
        <taxon>Bacteria</taxon>
        <taxon>Pseudomonadati</taxon>
        <taxon>Pseudomonadota</taxon>
        <taxon>Gammaproteobacteria</taxon>
        <taxon>Pseudomonadales</taxon>
        <taxon>Pseudomonadaceae</taxon>
        <taxon>Pseudomonas</taxon>
    </lineage>
</organism>
<feature type="signal peptide" evidence="1">
    <location>
        <begin position="1"/>
        <end position="29"/>
    </location>
</feature>
<feature type="chain" id="PRO_5045412200" description="Lipoprotein" evidence="1">
    <location>
        <begin position="30"/>
        <end position="215"/>
    </location>
</feature>
<sequence length="215" mass="23973">MDMRRLLTLSCSKALLPLFLGLCSANALASSLSESLVSCEPSFFKQLYSQRADLGKTVKLTRNDQRGLAWLPVPDRRDFDTAFQHFSPAVDDQGLRLTSYYDRVMDLGEQGTYYFWGFEIDATREQVMAKLPRAQWQEAGEYFISRPKIKADANSPWQDNPAAASGIAPAAGSAEKLLMLSVEDGKTRLLCSLQGSVDERLLQQERPDIAQGATR</sequence>
<dbReference type="Proteomes" id="UP001302573">
    <property type="component" value="Unassembled WGS sequence"/>
</dbReference>
<dbReference type="EMBL" id="JAYFUI010000188">
    <property type="protein sequence ID" value="MEA5673961.1"/>
    <property type="molecule type" value="Genomic_DNA"/>
</dbReference>
<accession>A0ABU5VKR6</accession>
<gene>
    <name evidence="2" type="ORF">VA602_21810</name>
</gene>
<evidence type="ECO:0008006" key="4">
    <source>
        <dbReference type="Google" id="ProtNLM"/>
    </source>
</evidence>